<dbReference type="PROSITE" id="PS51879">
    <property type="entry name" value="RST"/>
    <property type="match status" value="1"/>
</dbReference>
<keyword evidence="2" id="KW-0217">Developmental protein</keyword>
<evidence type="ECO:0000313" key="9">
    <source>
        <dbReference type="EMBL" id="KAL0364578.1"/>
    </source>
</evidence>
<comment type="caution">
    <text evidence="9">The sequence shown here is derived from an EMBL/GenBank/DDBJ whole genome shotgun (WGS) entry which is preliminary data.</text>
</comment>
<dbReference type="PANTHER" id="PTHR32263">
    <property type="entry name" value="INACTIVE POLY [ADP-RIBOSE] POLYMERASE SRO4-RELATED"/>
    <property type="match status" value="1"/>
</dbReference>
<evidence type="ECO:0000256" key="6">
    <source>
        <dbReference type="SAM" id="Phobius"/>
    </source>
</evidence>
<evidence type="ECO:0000256" key="1">
    <source>
        <dbReference type="ARBA" id="ARBA00004123"/>
    </source>
</evidence>
<keyword evidence="6" id="KW-0472">Membrane</keyword>
<reference evidence="9" key="2">
    <citation type="journal article" date="2024" name="Plant">
        <title>Genomic evolution and insights into agronomic trait innovations of Sesamum species.</title>
        <authorList>
            <person name="Miao H."/>
            <person name="Wang L."/>
            <person name="Qu L."/>
            <person name="Liu H."/>
            <person name="Sun Y."/>
            <person name="Le M."/>
            <person name="Wang Q."/>
            <person name="Wei S."/>
            <person name="Zheng Y."/>
            <person name="Lin W."/>
            <person name="Duan Y."/>
            <person name="Cao H."/>
            <person name="Xiong S."/>
            <person name="Wang X."/>
            <person name="Wei L."/>
            <person name="Li C."/>
            <person name="Ma Q."/>
            <person name="Ju M."/>
            <person name="Zhao R."/>
            <person name="Li G."/>
            <person name="Mu C."/>
            <person name="Tian Q."/>
            <person name="Mei H."/>
            <person name="Zhang T."/>
            <person name="Gao T."/>
            <person name="Zhang H."/>
        </authorList>
    </citation>
    <scope>NUCLEOTIDE SEQUENCE</scope>
    <source>
        <strain evidence="9">G01</strain>
    </source>
</reference>
<gene>
    <name evidence="9" type="ORF">Sangu_0555400</name>
</gene>
<evidence type="ECO:0000256" key="4">
    <source>
        <dbReference type="ARBA" id="ARBA00023242"/>
    </source>
</evidence>
<evidence type="ECO:0000259" key="7">
    <source>
        <dbReference type="PROSITE" id="PS51059"/>
    </source>
</evidence>
<evidence type="ECO:0000256" key="2">
    <source>
        <dbReference type="ARBA" id="ARBA00022473"/>
    </source>
</evidence>
<dbReference type="PROSITE" id="PS51059">
    <property type="entry name" value="PARP_CATALYTIC"/>
    <property type="match status" value="1"/>
</dbReference>
<dbReference type="InterPro" id="IPR044964">
    <property type="entry name" value="RCD1/SRO1-5"/>
</dbReference>
<feature type="compositionally biased region" description="Polar residues" evidence="5">
    <location>
        <begin position="49"/>
        <end position="65"/>
    </location>
</feature>
<dbReference type="InterPro" id="IPR022003">
    <property type="entry name" value="RST"/>
</dbReference>
<feature type="region of interest" description="Disordered" evidence="5">
    <location>
        <begin position="49"/>
        <end position="73"/>
    </location>
</feature>
<proteinExistence type="predicted"/>
<evidence type="ECO:0000256" key="3">
    <source>
        <dbReference type="ARBA" id="ARBA00023016"/>
    </source>
</evidence>
<comment type="subcellular location">
    <subcellularLocation>
        <location evidence="1">Nucleus</location>
    </subcellularLocation>
</comment>
<dbReference type="GO" id="GO:0003950">
    <property type="term" value="F:NAD+ poly-ADP-ribosyltransferase activity"/>
    <property type="evidence" value="ECO:0007669"/>
    <property type="project" value="InterPro"/>
</dbReference>
<keyword evidence="6" id="KW-0812">Transmembrane</keyword>
<reference evidence="9" key="1">
    <citation type="submission" date="2020-06" db="EMBL/GenBank/DDBJ databases">
        <authorList>
            <person name="Li T."/>
            <person name="Hu X."/>
            <person name="Zhang T."/>
            <person name="Song X."/>
            <person name="Zhang H."/>
            <person name="Dai N."/>
            <person name="Sheng W."/>
            <person name="Hou X."/>
            <person name="Wei L."/>
        </authorList>
    </citation>
    <scope>NUCLEOTIDE SEQUENCE</scope>
    <source>
        <strain evidence="9">G01</strain>
        <tissue evidence="9">Leaf</tissue>
    </source>
</reference>
<dbReference type="PANTHER" id="PTHR32263:SF12">
    <property type="entry name" value="INACTIVE POLY [ADP-RIBOSE] POLYMERASE SRO4-RELATED"/>
    <property type="match status" value="1"/>
</dbReference>
<feature type="transmembrane region" description="Helical" evidence="6">
    <location>
        <begin position="395"/>
        <end position="412"/>
    </location>
</feature>
<keyword evidence="3" id="KW-0346">Stress response</keyword>
<dbReference type="InterPro" id="IPR012317">
    <property type="entry name" value="Poly(ADP-ribose)pol_cat_dom"/>
</dbReference>
<dbReference type="EMBL" id="JACGWK010000003">
    <property type="protein sequence ID" value="KAL0364578.1"/>
    <property type="molecule type" value="Genomic_DNA"/>
</dbReference>
<dbReference type="AlphaFoldDB" id="A0AAW2QA07"/>
<dbReference type="GO" id="GO:0005634">
    <property type="term" value="C:nucleus"/>
    <property type="evidence" value="ECO:0007669"/>
    <property type="project" value="UniProtKB-SubCell"/>
</dbReference>
<name>A0AAW2QA07_9LAMI</name>
<accession>A0AAW2QA07</accession>
<evidence type="ECO:0000256" key="5">
    <source>
        <dbReference type="SAM" id="MobiDB-lite"/>
    </source>
</evidence>
<organism evidence="9">
    <name type="scientific">Sesamum angustifolium</name>
    <dbReference type="NCBI Taxonomy" id="2727405"/>
    <lineage>
        <taxon>Eukaryota</taxon>
        <taxon>Viridiplantae</taxon>
        <taxon>Streptophyta</taxon>
        <taxon>Embryophyta</taxon>
        <taxon>Tracheophyta</taxon>
        <taxon>Spermatophyta</taxon>
        <taxon>Magnoliopsida</taxon>
        <taxon>eudicotyledons</taxon>
        <taxon>Gunneridae</taxon>
        <taxon>Pentapetalae</taxon>
        <taxon>asterids</taxon>
        <taxon>lamiids</taxon>
        <taxon>Lamiales</taxon>
        <taxon>Pedaliaceae</taxon>
        <taxon>Sesamum</taxon>
    </lineage>
</organism>
<dbReference type="Gene3D" id="3.90.228.10">
    <property type="match status" value="1"/>
</dbReference>
<keyword evidence="4" id="KW-0539">Nucleus</keyword>
<protein>
    <submittedName>
        <fullName evidence="9">Inactive poly [ADP-ribose] polymerase SRO2</fullName>
    </submittedName>
</protein>
<keyword evidence="6" id="KW-1133">Transmembrane helix</keyword>
<feature type="transmembrane region" description="Helical" evidence="6">
    <location>
        <begin position="360"/>
        <end position="383"/>
    </location>
</feature>
<feature type="domain" description="RST" evidence="8">
    <location>
        <begin position="291"/>
        <end position="362"/>
    </location>
</feature>
<evidence type="ECO:0000259" key="8">
    <source>
        <dbReference type="PROSITE" id="PS51879"/>
    </source>
</evidence>
<dbReference type="SUPFAM" id="SSF56399">
    <property type="entry name" value="ADP-ribosylation"/>
    <property type="match status" value="1"/>
</dbReference>
<feature type="domain" description="PARP catalytic" evidence="7">
    <location>
        <begin position="77"/>
        <end position="297"/>
    </location>
</feature>
<sequence>MYSMKQDCEFFSPSMASVDGHSQGFQPSTQKKSTKLTLFEDLLHGSDTGNSHYGPNAEDQNQGDSCPSDCESGISGADNEQQIRLSGNGLIRVDDAEVVYEIIKKKLVSSLSCYGFDAQVEAIHRNDYSGIMSRAKLQSFCIYSRAMEIKCGGNANVKYAWFGASKDEISTILDHGFGLPMNARTHGHGVHLSPVDHPVESMELASPDEDGLRHMLLCRVILGKTEVVCPGSQQYHPSSEEFDTGIDNLASPQKYIIWTSSMNTHILPEFVVSFRASSSCRESQKGRQPIRQPNSEWMPFASLITTLSKFLPPDAIELISKNYGDYKKQKMSRHEMIQLVRQVAGDKLLMTIIKSYRGKLLRIETFAITCWLCMLLGLRFQFLPDLNLNSQFRDVLTVLTSNMLFIICKLYFT</sequence>
<dbReference type="Pfam" id="PF12174">
    <property type="entry name" value="RST"/>
    <property type="match status" value="1"/>
</dbReference>